<keyword evidence="2" id="KW-1185">Reference proteome</keyword>
<proteinExistence type="predicted"/>
<name>A0A9P6AWY2_9AGAM</name>
<accession>A0A9P6AWY2</accession>
<dbReference type="AlphaFoldDB" id="A0A9P6AWY2"/>
<evidence type="ECO:0000313" key="2">
    <source>
        <dbReference type="Proteomes" id="UP000886523"/>
    </source>
</evidence>
<evidence type="ECO:0000313" key="1">
    <source>
        <dbReference type="EMBL" id="KAF9513491.1"/>
    </source>
</evidence>
<sequence length="140" mass="15232">MSFDDEERVRRREAAIAKFKATALPLIPSLRLLVSMAVSPNSFLSSLSFSPLSSSSSAARWPENQLYYAIPFCSIQPHKLIDSPDIDTGQMVRDPSNTILYLRNTTGIAALGYGNGHVPGSTDGSELVRIHAAELLDVDP</sequence>
<comment type="caution">
    <text evidence="1">The sequence shown here is derived from an EMBL/GenBank/DDBJ whole genome shotgun (WGS) entry which is preliminary data.</text>
</comment>
<organism evidence="1 2">
    <name type="scientific">Hydnum rufescens UP504</name>
    <dbReference type="NCBI Taxonomy" id="1448309"/>
    <lineage>
        <taxon>Eukaryota</taxon>
        <taxon>Fungi</taxon>
        <taxon>Dikarya</taxon>
        <taxon>Basidiomycota</taxon>
        <taxon>Agaricomycotina</taxon>
        <taxon>Agaricomycetes</taxon>
        <taxon>Cantharellales</taxon>
        <taxon>Hydnaceae</taxon>
        <taxon>Hydnum</taxon>
    </lineage>
</organism>
<feature type="non-terminal residue" evidence="1">
    <location>
        <position position="140"/>
    </location>
</feature>
<gene>
    <name evidence="1" type="ORF">BS47DRAFT_1344138</name>
</gene>
<protein>
    <submittedName>
        <fullName evidence="1">Uncharacterized protein</fullName>
    </submittedName>
</protein>
<dbReference type="EMBL" id="MU128971">
    <property type="protein sequence ID" value="KAF9513491.1"/>
    <property type="molecule type" value="Genomic_DNA"/>
</dbReference>
<dbReference type="Proteomes" id="UP000886523">
    <property type="component" value="Unassembled WGS sequence"/>
</dbReference>
<reference evidence="1" key="1">
    <citation type="journal article" date="2020" name="Nat. Commun.">
        <title>Large-scale genome sequencing of mycorrhizal fungi provides insights into the early evolution of symbiotic traits.</title>
        <authorList>
            <person name="Miyauchi S."/>
            <person name="Kiss E."/>
            <person name="Kuo A."/>
            <person name="Drula E."/>
            <person name="Kohler A."/>
            <person name="Sanchez-Garcia M."/>
            <person name="Morin E."/>
            <person name="Andreopoulos B."/>
            <person name="Barry K.W."/>
            <person name="Bonito G."/>
            <person name="Buee M."/>
            <person name="Carver A."/>
            <person name="Chen C."/>
            <person name="Cichocki N."/>
            <person name="Clum A."/>
            <person name="Culley D."/>
            <person name="Crous P.W."/>
            <person name="Fauchery L."/>
            <person name="Girlanda M."/>
            <person name="Hayes R.D."/>
            <person name="Keri Z."/>
            <person name="LaButti K."/>
            <person name="Lipzen A."/>
            <person name="Lombard V."/>
            <person name="Magnuson J."/>
            <person name="Maillard F."/>
            <person name="Murat C."/>
            <person name="Nolan M."/>
            <person name="Ohm R.A."/>
            <person name="Pangilinan J."/>
            <person name="Pereira M.F."/>
            <person name="Perotto S."/>
            <person name="Peter M."/>
            <person name="Pfister S."/>
            <person name="Riley R."/>
            <person name="Sitrit Y."/>
            <person name="Stielow J.B."/>
            <person name="Szollosi G."/>
            <person name="Zifcakova L."/>
            <person name="Stursova M."/>
            <person name="Spatafora J.W."/>
            <person name="Tedersoo L."/>
            <person name="Vaario L.M."/>
            <person name="Yamada A."/>
            <person name="Yan M."/>
            <person name="Wang P."/>
            <person name="Xu J."/>
            <person name="Bruns T."/>
            <person name="Baldrian P."/>
            <person name="Vilgalys R."/>
            <person name="Dunand C."/>
            <person name="Henrissat B."/>
            <person name="Grigoriev I.V."/>
            <person name="Hibbett D."/>
            <person name="Nagy L.G."/>
            <person name="Martin F.M."/>
        </authorList>
    </citation>
    <scope>NUCLEOTIDE SEQUENCE</scope>
    <source>
        <strain evidence="1">UP504</strain>
    </source>
</reference>